<dbReference type="Pfam" id="PF13302">
    <property type="entry name" value="Acetyltransf_3"/>
    <property type="match status" value="1"/>
</dbReference>
<accession>A8ZKU9</accession>
<evidence type="ECO:0000256" key="2">
    <source>
        <dbReference type="ARBA" id="ARBA00023315"/>
    </source>
</evidence>
<dbReference type="InterPro" id="IPR051531">
    <property type="entry name" value="N-acetyltransferase"/>
</dbReference>
<evidence type="ECO:0000259" key="4">
    <source>
        <dbReference type="PROSITE" id="PS51186"/>
    </source>
</evidence>
<dbReference type="AlphaFoldDB" id="A8ZKU9"/>
<dbReference type="GO" id="GO:0016747">
    <property type="term" value="F:acyltransferase activity, transferring groups other than amino-acyl groups"/>
    <property type="evidence" value="ECO:0007669"/>
    <property type="project" value="InterPro"/>
</dbReference>
<sequence length="169" mass="18866">MNQPIVSEKLRIRRFERDDVEDFVSFMTDSDSTKFLTFGEEQKSQEGATGLLKATMESYDSDAPLMAFAVENQQTTEFVGFCGLTPREEGTVEIMYAVMPNERGQGYATEIAATLAQYAISQLGYRRVIAPISPEHKISKAVAVRAGFKDHGISQNPDSLVKVHLFVFE</sequence>
<organism evidence="5 6">
    <name type="scientific">Acaryochloris marina (strain MBIC 11017)</name>
    <dbReference type="NCBI Taxonomy" id="329726"/>
    <lineage>
        <taxon>Bacteria</taxon>
        <taxon>Bacillati</taxon>
        <taxon>Cyanobacteriota</taxon>
        <taxon>Cyanophyceae</taxon>
        <taxon>Acaryochloridales</taxon>
        <taxon>Acaryochloridaceae</taxon>
        <taxon>Acaryochloris</taxon>
    </lineage>
</organism>
<comment type="similarity">
    <text evidence="3">Belongs to the acetyltransferase family. RimJ subfamily.</text>
</comment>
<keyword evidence="5" id="KW-0614">Plasmid</keyword>
<evidence type="ECO:0000256" key="3">
    <source>
        <dbReference type="ARBA" id="ARBA00038502"/>
    </source>
</evidence>
<dbReference type="PROSITE" id="PS51186">
    <property type="entry name" value="GNAT"/>
    <property type="match status" value="1"/>
</dbReference>
<dbReference type="CDD" id="cd04301">
    <property type="entry name" value="NAT_SF"/>
    <property type="match status" value="1"/>
</dbReference>
<dbReference type="KEGG" id="amr:AM1_A0299"/>
<evidence type="ECO:0000313" key="6">
    <source>
        <dbReference type="Proteomes" id="UP000000268"/>
    </source>
</evidence>
<keyword evidence="6" id="KW-1185">Reference proteome</keyword>
<feature type="domain" description="N-acetyltransferase" evidence="4">
    <location>
        <begin position="10"/>
        <end position="167"/>
    </location>
</feature>
<name>A8ZKU9_ACAM1</name>
<dbReference type="HOGENOM" id="CLU_013985_3_1_3"/>
<dbReference type="InterPro" id="IPR016181">
    <property type="entry name" value="Acyl_CoA_acyltransferase"/>
</dbReference>
<dbReference type="Gene3D" id="3.40.630.30">
    <property type="match status" value="1"/>
</dbReference>
<dbReference type="OrthoDB" id="9785602at2"/>
<dbReference type="EMBL" id="CP000838">
    <property type="protein sequence ID" value="ABW31417.1"/>
    <property type="molecule type" value="Genomic_DNA"/>
</dbReference>
<evidence type="ECO:0000256" key="1">
    <source>
        <dbReference type="ARBA" id="ARBA00022679"/>
    </source>
</evidence>
<reference evidence="5 6" key="1">
    <citation type="journal article" date="2008" name="Proc. Natl. Acad. Sci. U.S.A.">
        <title>Niche adaptation and genome expansion in the chlorophyll d-producing cyanobacterium Acaryochloris marina.</title>
        <authorList>
            <person name="Swingley W.D."/>
            <person name="Chen M."/>
            <person name="Cheung P.C."/>
            <person name="Conrad A.L."/>
            <person name="Dejesa L.C."/>
            <person name="Hao J."/>
            <person name="Honchak B.M."/>
            <person name="Karbach L.E."/>
            <person name="Kurdoglu A."/>
            <person name="Lahiri S."/>
            <person name="Mastrian S.D."/>
            <person name="Miyashita H."/>
            <person name="Page L."/>
            <person name="Ramakrishna P."/>
            <person name="Satoh S."/>
            <person name="Sattley W.M."/>
            <person name="Shimada Y."/>
            <person name="Taylor H.L."/>
            <person name="Tomo T."/>
            <person name="Tsuchiya T."/>
            <person name="Wang Z.T."/>
            <person name="Raymond J."/>
            <person name="Mimuro M."/>
            <person name="Blankenship R.E."/>
            <person name="Touchman J.W."/>
        </authorList>
    </citation>
    <scope>NUCLEOTIDE SEQUENCE [LARGE SCALE GENOMIC DNA]</scope>
    <source>
        <strain evidence="6">MBIC 11017</strain>
        <plasmid evidence="6">Plasmid pREB1</plasmid>
    </source>
</reference>
<dbReference type="PANTHER" id="PTHR43792">
    <property type="entry name" value="GNAT FAMILY, PUTATIVE (AFU_ORTHOLOGUE AFUA_3G00765)-RELATED-RELATED"/>
    <property type="match status" value="1"/>
</dbReference>
<geneLocation type="plasmid" evidence="5 6">
    <name>pREB1</name>
</geneLocation>
<dbReference type="Proteomes" id="UP000000268">
    <property type="component" value="Plasmid pREB1"/>
</dbReference>
<dbReference type="RefSeq" id="WP_012166792.1">
    <property type="nucleotide sequence ID" value="NC_009926.1"/>
</dbReference>
<protein>
    <submittedName>
        <fullName evidence="5">Acetyltransferase, GNAT family protein</fullName>
    </submittedName>
</protein>
<keyword evidence="2" id="KW-0012">Acyltransferase</keyword>
<dbReference type="InterPro" id="IPR000182">
    <property type="entry name" value="GNAT_dom"/>
</dbReference>
<evidence type="ECO:0000313" key="5">
    <source>
        <dbReference type="EMBL" id="ABW31417.1"/>
    </source>
</evidence>
<keyword evidence="1 5" id="KW-0808">Transferase</keyword>
<proteinExistence type="inferred from homology"/>
<gene>
    <name evidence="5" type="ordered locus">AM1_A0299</name>
</gene>
<dbReference type="SUPFAM" id="SSF55729">
    <property type="entry name" value="Acyl-CoA N-acyltransferases (Nat)"/>
    <property type="match status" value="1"/>
</dbReference>
<dbReference type="PANTHER" id="PTHR43792:SF8">
    <property type="entry name" value="[RIBOSOMAL PROTEIN US5]-ALANINE N-ACETYLTRANSFERASE"/>
    <property type="match status" value="1"/>
</dbReference>